<dbReference type="InterPro" id="IPR001077">
    <property type="entry name" value="COMT_C"/>
</dbReference>
<evidence type="ECO:0000256" key="2">
    <source>
        <dbReference type="ARBA" id="ARBA00022679"/>
    </source>
</evidence>
<reference evidence="5" key="1">
    <citation type="journal article" date="2023" name="Genome Biol. Evol.">
        <title>First Whole Genome Sequence and Flow Cytometry Genome Size Data for the Lichen-Forming Fungus Ramalina farinacea (Ascomycota).</title>
        <authorList>
            <person name="Llewellyn T."/>
            <person name="Mian S."/>
            <person name="Hill R."/>
            <person name="Leitch I.J."/>
            <person name="Gaya E."/>
        </authorList>
    </citation>
    <scope>NUCLEOTIDE SEQUENCE</scope>
    <source>
        <strain evidence="5">LIQ254RAFAR</strain>
    </source>
</reference>
<keyword evidence="6" id="KW-1185">Reference proteome</keyword>
<dbReference type="PANTHER" id="PTHR43712:SF5">
    <property type="entry name" value="O-METHYLTRANSFERASE ASQN-RELATED"/>
    <property type="match status" value="1"/>
</dbReference>
<sequence>MLELAHTISERSARLEGALKGKDLPLPSFAADAPTPDFIPDDEPELRGWRDEIWAATQQLHDLVSGVKTAWVDMTMLETINEYNIWQCVPLEGTASYASISEKAGLDEDKCRRILRYAMTNHVFHEPEPEQVAHTAISAMLVKEQGARDFGGHCLEELHYGTASQVKAMKKWPGSVHPGETGNSLGLGVDGKTIFEFFGMEPWRAQRFGGAMGFLGSSGTNLAPEIEVARGYPWQSLGKAKVVDCGGSRGHVSVAIANVAPDLSFVIQDLPEVVSQAEAHPPDGLKERFQYQAHDFFKPQPIKDADVYFFRRIFHDWPDESCLQILENLVPNMKAGSRIIMDETILPAPGDSSATYYEHKVGRTLDMQMLVAANSRERTLQDWQKLFVKGGNEKLSFERGEKSILAWVKKG</sequence>
<dbReference type="Pfam" id="PF00891">
    <property type="entry name" value="Methyltransf_2"/>
    <property type="match status" value="1"/>
</dbReference>
<keyword evidence="2" id="KW-0808">Transferase</keyword>
<feature type="domain" description="O-methyltransferase C-terminal" evidence="4">
    <location>
        <begin position="241"/>
        <end position="391"/>
    </location>
</feature>
<evidence type="ECO:0000259" key="4">
    <source>
        <dbReference type="Pfam" id="PF00891"/>
    </source>
</evidence>
<dbReference type="InterPro" id="IPR036390">
    <property type="entry name" value="WH_DNA-bd_sf"/>
</dbReference>
<dbReference type="Gene3D" id="1.10.10.10">
    <property type="entry name" value="Winged helix-like DNA-binding domain superfamily/Winged helix DNA-binding domain"/>
    <property type="match status" value="1"/>
</dbReference>
<dbReference type="SUPFAM" id="SSF46785">
    <property type="entry name" value="Winged helix' DNA-binding domain"/>
    <property type="match status" value="1"/>
</dbReference>
<dbReference type="Gene3D" id="3.40.50.150">
    <property type="entry name" value="Vaccinia Virus protein VP39"/>
    <property type="match status" value="1"/>
</dbReference>
<keyword evidence="3" id="KW-0949">S-adenosyl-L-methionine</keyword>
<protein>
    <recommendedName>
        <fullName evidence="4">O-methyltransferase C-terminal domain-containing protein</fullName>
    </recommendedName>
</protein>
<comment type="caution">
    <text evidence="5">The sequence shown here is derived from an EMBL/GenBank/DDBJ whole genome shotgun (WGS) entry which is preliminary data.</text>
</comment>
<dbReference type="InterPro" id="IPR036388">
    <property type="entry name" value="WH-like_DNA-bd_sf"/>
</dbReference>
<dbReference type="AlphaFoldDB" id="A0AA43QGJ0"/>
<evidence type="ECO:0000313" key="6">
    <source>
        <dbReference type="Proteomes" id="UP001161017"/>
    </source>
</evidence>
<dbReference type="EMBL" id="JAPUFD010000002">
    <property type="protein sequence ID" value="MDI1486141.1"/>
    <property type="molecule type" value="Genomic_DNA"/>
</dbReference>
<gene>
    <name evidence="5" type="ORF">OHK93_004331</name>
</gene>
<dbReference type="InterPro" id="IPR029063">
    <property type="entry name" value="SAM-dependent_MTases_sf"/>
</dbReference>
<proteinExistence type="predicted"/>
<evidence type="ECO:0000256" key="1">
    <source>
        <dbReference type="ARBA" id="ARBA00022603"/>
    </source>
</evidence>
<dbReference type="PROSITE" id="PS51683">
    <property type="entry name" value="SAM_OMT_II"/>
    <property type="match status" value="1"/>
</dbReference>
<dbReference type="Proteomes" id="UP001161017">
    <property type="component" value="Unassembled WGS sequence"/>
</dbReference>
<evidence type="ECO:0000313" key="5">
    <source>
        <dbReference type="EMBL" id="MDI1486141.1"/>
    </source>
</evidence>
<name>A0AA43QGJ0_9LECA</name>
<organism evidence="5 6">
    <name type="scientific">Ramalina farinacea</name>
    <dbReference type="NCBI Taxonomy" id="258253"/>
    <lineage>
        <taxon>Eukaryota</taxon>
        <taxon>Fungi</taxon>
        <taxon>Dikarya</taxon>
        <taxon>Ascomycota</taxon>
        <taxon>Pezizomycotina</taxon>
        <taxon>Lecanoromycetes</taxon>
        <taxon>OSLEUM clade</taxon>
        <taxon>Lecanoromycetidae</taxon>
        <taxon>Lecanorales</taxon>
        <taxon>Lecanorineae</taxon>
        <taxon>Ramalinaceae</taxon>
        <taxon>Ramalina</taxon>
    </lineage>
</organism>
<evidence type="ECO:0000256" key="3">
    <source>
        <dbReference type="ARBA" id="ARBA00022691"/>
    </source>
</evidence>
<dbReference type="InterPro" id="IPR016461">
    <property type="entry name" value="COMT-like"/>
</dbReference>
<keyword evidence="1" id="KW-0489">Methyltransferase</keyword>
<dbReference type="GO" id="GO:0032259">
    <property type="term" value="P:methylation"/>
    <property type="evidence" value="ECO:0007669"/>
    <property type="project" value="UniProtKB-KW"/>
</dbReference>
<dbReference type="SUPFAM" id="SSF53335">
    <property type="entry name" value="S-adenosyl-L-methionine-dependent methyltransferases"/>
    <property type="match status" value="1"/>
</dbReference>
<dbReference type="GO" id="GO:0008171">
    <property type="term" value="F:O-methyltransferase activity"/>
    <property type="evidence" value="ECO:0007669"/>
    <property type="project" value="InterPro"/>
</dbReference>
<accession>A0AA43QGJ0</accession>
<dbReference type="PANTHER" id="PTHR43712">
    <property type="entry name" value="PUTATIVE (AFU_ORTHOLOGUE AFUA_4G14580)-RELATED"/>
    <property type="match status" value="1"/>
</dbReference>